<comment type="catalytic activity">
    <reaction evidence="9 11">
        <text>tRNA(Tyr) + L-tyrosine + ATP = L-tyrosyl-tRNA(Tyr) + AMP + diphosphate + H(+)</text>
        <dbReference type="Rhea" id="RHEA:10220"/>
        <dbReference type="Rhea" id="RHEA-COMP:9706"/>
        <dbReference type="Rhea" id="RHEA-COMP:9707"/>
        <dbReference type="ChEBI" id="CHEBI:15378"/>
        <dbReference type="ChEBI" id="CHEBI:30616"/>
        <dbReference type="ChEBI" id="CHEBI:33019"/>
        <dbReference type="ChEBI" id="CHEBI:58315"/>
        <dbReference type="ChEBI" id="CHEBI:78442"/>
        <dbReference type="ChEBI" id="CHEBI:78536"/>
        <dbReference type="ChEBI" id="CHEBI:456215"/>
        <dbReference type="EC" id="6.1.1.1"/>
    </reaction>
</comment>
<keyword evidence="3 11" id="KW-0436">Ligase</keyword>
<feature type="binding site" evidence="11">
    <location>
        <position position="174"/>
    </location>
    <ligand>
        <name>L-tyrosine</name>
        <dbReference type="ChEBI" id="CHEBI:58315"/>
    </ligand>
</feature>
<dbReference type="PANTHER" id="PTHR11766:SF0">
    <property type="entry name" value="TYROSINE--TRNA LIGASE, MITOCHONDRIAL"/>
    <property type="match status" value="1"/>
</dbReference>
<dbReference type="EC" id="6.1.1.1" evidence="11"/>
<dbReference type="Gene3D" id="3.10.290.10">
    <property type="entry name" value="RNA-binding S4 domain"/>
    <property type="match status" value="1"/>
</dbReference>
<evidence type="ECO:0000259" key="13">
    <source>
        <dbReference type="Pfam" id="PF22421"/>
    </source>
</evidence>
<feature type="binding site" evidence="11">
    <location>
        <position position="170"/>
    </location>
    <ligand>
        <name>L-tyrosine</name>
        <dbReference type="ChEBI" id="CHEBI:58315"/>
    </ligand>
</feature>
<comment type="similarity">
    <text evidence="10 11">Belongs to the class-I aminoacyl-tRNA synthetase family. TyrS type 1 subfamily.</text>
</comment>
<dbReference type="GeneID" id="81708125"/>
<evidence type="ECO:0000313" key="14">
    <source>
        <dbReference type="EMBL" id="PKY98915.1"/>
    </source>
</evidence>
<dbReference type="InterPro" id="IPR054608">
    <property type="entry name" value="SYY-like_C"/>
</dbReference>
<dbReference type="GO" id="GO:0005829">
    <property type="term" value="C:cytosol"/>
    <property type="evidence" value="ECO:0007669"/>
    <property type="project" value="TreeGrafter"/>
</dbReference>
<feature type="domain" description="Tyrosine--tRNA ligase SYY-like C-terminal" evidence="13">
    <location>
        <begin position="338"/>
        <end position="414"/>
    </location>
</feature>
<dbReference type="EMBL" id="PKHA01000003">
    <property type="protein sequence ID" value="PKY98915.1"/>
    <property type="molecule type" value="Genomic_DNA"/>
</dbReference>
<dbReference type="GO" id="GO:0042803">
    <property type="term" value="F:protein homodimerization activity"/>
    <property type="evidence" value="ECO:0007669"/>
    <property type="project" value="UniProtKB-ARBA"/>
</dbReference>
<dbReference type="PROSITE" id="PS50889">
    <property type="entry name" value="S4"/>
    <property type="match status" value="1"/>
</dbReference>
<feature type="short sequence motif" description="'KMSKS' region" evidence="11">
    <location>
        <begin position="230"/>
        <end position="234"/>
    </location>
</feature>
<dbReference type="InterPro" id="IPR002305">
    <property type="entry name" value="aa-tRNA-synth_Ic"/>
</dbReference>
<dbReference type="Pfam" id="PF00579">
    <property type="entry name" value="tRNA-synt_1b"/>
    <property type="match status" value="1"/>
</dbReference>
<dbReference type="SUPFAM" id="SSF52374">
    <property type="entry name" value="Nucleotidylyl transferase"/>
    <property type="match status" value="1"/>
</dbReference>
<dbReference type="PANTHER" id="PTHR11766">
    <property type="entry name" value="TYROSYL-TRNA SYNTHETASE"/>
    <property type="match status" value="1"/>
</dbReference>
<dbReference type="Gene3D" id="3.40.50.620">
    <property type="entry name" value="HUPs"/>
    <property type="match status" value="1"/>
</dbReference>
<dbReference type="HAMAP" id="MF_02006">
    <property type="entry name" value="Tyr_tRNA_synth_type1"/>
    <property type="match status" value="1"/>
</dbReference>
<dbReference type="SUPFAM" id="SSF55174">
    <property type="entry name" value="Alpha-L RNA-binding motif"/>
    <property type="match status" value="1"/>
</dbReference>
<dbReference type="Pfam" id="PF22421">
    <property type="entry name" value="SYY_C-terminal"/>
    <property type="match status" value="1"/>
</dbReference>
<dbReference type="GO" id="GO:0004831">
    <property type="term" value="F:tyrosine-tRNA ligase activity"/>
    <property type="evidence" value="ECO:0007669"/>
    <property type="project" value="UniProtKB-UniRule"/>
</dbReference>
<evidence type="ECO:0000256" key="8">
    <source>
        <dbReference type="ARBA" id="ARBA00023146"/>
    </source>
</evidence>
<dbReference type="GO" id="GO:0003723">
    <property type="term" value="F:RNA binding"/>
    <property type="evidence" value="ECO:0007669"/>
    <property type="project" value="UniProtKB-KW"/>
</dbReference>
<organism evidence="14 15">
    <name type="scientific">Actinomyces urogenitalis</name>
    <dbReference type="NCBI Taxonomy" id="103621"/>
    <lineage>
        <taxon>Bacteria</taxon>
        <taxon>Bacillati</taxon>
        <taxon>Actinomycetota</taxon>
        <taxon>Actinomycetes</taxon>
        <taxon>Actinomycetales</taxon>
        <taxon>Actinomycetaceae</taxon>
        <taxon>Actinomyces</taxon>
    </lineage>
</organism>
<keyword evidence="7 11" id="KW-0648">Protein biosynthesis</keyword>
<dbReference type="NCBIfam" id="TIGR00234">
    <property type="entry name" value="tyrS"/>
    <property type="match status" value="1"/>
</dbReference>
<keyword evidence="4 11" id="KW-0547">Nucleotide-binding</keyword>
<dbReference type="FunFam" id="1.10.240.10:FF:000001">
    <property type="entry name" value="Tyrosine--tRNA ligase"/>
    <property type="match status" value="1"/>
</dbReference>
<evidence type="ECO:0000256" key="4">
    <source>
        <dbReference type="ARBA" id="ARBA00022741"/>
    </source>
</evidence>
<evidence type="ECO:0000256" key="6">
    <source>
        <dbReference type="ARBA" id="ARBA00022884"/>
    </source>
</evidence>
<dbReference type="Gene3D" id="1.10.240.10">
    <property type="entry name" value="Tyrosyl-Transfer RNA Synthetase"/>
    <property type="match status" value="1"/>
</dbReference>
<keyword evidence="6 12" id="KW-0694">RNA-binding</keyword>
<feature type="binding site" evidence="11">
    <location>
        <position position="233"/>
    </location>
    <ligand>
        <name>ATP</name>
        <dbReference type="ChEBI" id="CHEBI:30616"/>
    </ligand>
</feature>
<dbReference type="InterPro" id="IPR024107">
    <property type="entry name" value="Tyr-tRNA-ligase_bac_1"/>
</dbReference>
<evidence type="ECO:0000256" key="5">
    <source>
        <dbReference type="ARBA" id="ARBA00022840"/>
    </source>
</evidence>
<evidence type="ECO:0000313" key="15">
    <source>
        <dbReference type="Proteomes" id="UP000234778"/>
    </source>
</evidence>
<evidence type="ECO:0000256" key="12">
    <source>
        <dbReference type="PROSITE-ProRule" id="PRU00182"/>
    </source>
</evidence>
<dbReference type="InterPro" id="IPR002307">
    <property type="entry name" value="Tyr-tRNA-ligase"/>
</dbReference>
<evidence type="ECO:0000256" key="10">
    <source>
        <dbReference type="ARBA" id="ARBA00060965"/>
    </source>
</evidence>
<comment type="subcellular location">
    <subcellularLocation>
        <location evidence="1 11">Cytoplasm</location>
    </subcellularLocation>
</comment>
<evidence type="ECO:0000256" key="9">
    <source>
        <dbReference type="ARBA" id="ARBA00048248"/>
    </source>
</evidence>
<dbReference type="PRINTS" id="PR01040">
    <property type="entry name" value="TRNASYNTHTYR"/>
</dbReference>
<dbReference type="GO" id="GO:0005524">
    <property type="term" value="F:ATP binding"/>
    <property type="evidence" value="ECO:0007669"/>
    <property type="project" value="UniProtKB-UniRule"/>
</dbReference>
<dbReference type="Proteomes" id="UP000234778">
    <property type="component" value="Unassembled WGS sequence"/>
</dbReference>
<dbReference type="RefSeq" id="WP_034235592.1">
    <property type="nucleotide sequence ID" value="NZ_JAHAIH010000006.1"/>
</dbReference>
<comment type="subunit">
    <text evidence="11">Homodimer.</text>
</comment>
<protein>
    <recommendedName>
        <fullName evidence="11">Tyrosine--tRNA ligase</fullName>
        <ecNumber evidence="11">6.1.1.1</ecNumber>
    </recommendedName>
    <alternativeName>
        <fullName evidence="11">Tyrosyl-tRNA synthetase</fullName>
        <shortName evidence="11">TyrRS</shortName>
    </alternativeName>
</protein>
<accession>A0A2I1KTG7</accession>
<gene>
    <name evidence="11" type="primary">tyrS</name>
    <name evidence="14" type="ORF">CYJ26_04150</name>
</gene>
<proteinExistence type="inferred from homology"/>
<keyword evidence="8 11" id="KW-0030">Aminoacyl-tRNA synthetase</keyword>
<dbReference type="InterPro" id="IPR036986">
    <property type="entry name" value="S4_RNA-bd_sf"/>
</dbReference>
<sequence length="424" mass="46543">MTDILDELQWRGLIAQHTDIDALRAALNEGSVTFYCGFDPTAPSLHHGHLVAVKVMRHLQMAGHHPLALVGGATGLIGDPRAKGERSLNTKDVVAGWARSLQAQLENLLDFEGDNPARIVNNLDWTGQMTAVDFLRDLGKHFRMGTMLSKDIVARRLASEEGISFTEFSYQILQANDYLELFRRYGCTLEVGGNDQWGNLVGGMDLIHKVEGESVHVMTNPLITKADGTKFGKTEGGAIWLNPQMLSPYAFYQFWLRVDDVDVVRFLKVFTFLDREEIERLERATQDNPKAREAQKVLAREVTTWVHGAAAVESAEAATQALWGRGELSDLDEATVLQATADLPTAQLEVGRSTIVDLLVAAGLEKGRSAARKTVAGGGAYLNNVKVEDEDRVVTKDDLLAGGVVLVRKGRRNLAVACQETPQA</sequence>
<evidence type="ECO:0000256" key="3">
    <source>
        <dbReference type="ARBA" id="ARBA00022598"/>
    </source>
</evidence>
<evidence type="ECO:0000256" key="11">
    <source>
        <dbReference type="HAMAP-Rule" id="MF_02006"/>
    </source>
</evidence>
<feature type="binding site" evidence="11">
    <location>
        <position position="35"/>
    </location>
    <ligand>
        <name>L-tyrosine</name>
        <dbReference type="ChEBI" id="CHEBI:58315"/>
    </ligand>
</feature>
<keyword evidence="2 11" id="KW-0963">Cytoplasm</keyword>
<dbReference type="GO" id="GO:0006437">
    <property type="term" value="P:tyrosyl-tRNA aminoacylation"/>
    <property type="evidence" value="ECO:0007669"/>
    <property type="project" value="UniProtKB-UniRule"/>
</dbReference>
<evidence type="ECO:0000256" key="7">
    <source>
        <dbReference type="ARBA" id="ARBA00022917"/>
    </source>
</evidence>
<dbReference type="CDD" id="cd00805">
    <property type="entry name" value="TyrRS_core"/>
    <property type="match status" value="1"/>
</dbReference>
<evidence type="ECO:0000256" key="1">
    <source>
        <dbReference type="ARBA" id="ARBA00004496"/>
    </source>
</evidence>
<name>A0A2I1KTG7_9ACTO</name>
<reference evidence="14 15" key="1">
    <citation type="submission" date="2017-12" db="EMBL/GenBank/DDBJ databases">
        <title>Phylogenetic diversity of female urinary microbiome.</title>
        <authorList>
            <person name="Thomas-White K."/>
            <person name="Wolfe A.J."/>
        </authorList>
    </citation>
    <scope>NUCLEOTIDE SEQUENCE [LARGE SCALE GENOMIC DNA]</scope>
    <source>
        <strain evidence="14 15">UMB0319</strain>
    </source>
</reference>
<dbReference type="InterPro" id="IPR014729">
    <property type="entry name" value="Rossmann-like_a/b/a_fold"/>
</dbReference>
<evidence type="ECO:0000256" key="2">
    <source>
        <dbReference type="ARBA" id="ARBA00022490"/>
    </source>
</evidence>
<dbReference type="InterPro" id="IPR024088">
    <property type="entry name" value="Tyr-tRNA-ligase_bac-type"/>
</dbReference>
<dbReference type="FunFam" id="3.40.50.620:FF:000008">
    <property type="entry name" value="Tyrosine--tRNA ligase"/>
    <property type="match status" value="1"/>
</dbReference>
<keyword evidence="5 11" id="KW-0067">ATP-binding</keyword>
<comment type="caution">
    <text evidence="14">The sequence shown here is derived from an EMBL/GenBank/DDBJ whole genome shotgun (WGS) entry which is preliminary data.</text>
</comment>
<dbReference type="AlphaFoldDB" id="A0A2I1KTG7"/>
<comment type="caution">
    <text evidence="11">Lacks conserved residue(s) required for the propagation of feature annotation.</text>
</comment>
<comment type="function">
    <text evidence="11">Catalyzes the attachment of tyrosine to tRNA(Tyr) in a two-step reaction: tyrosine is first activated by ATP to form Tyr-AMP and then transferred to the acceptor end of tRNA(Tyr).</text>
</comment>